<organism evidence="5 6">
    <name type="scientific">Catenulispora yoronensis</name>
    <dbReference type="NCBI Taxonomy" id="450799"/>
    <lineage>
        <taxon>Bacteria</taxon>
        <taxon>Bacillati</taxon>
        <taxon>Actinomycetota</taxon>
        <taxon>Actinomycetes</taxon>
        <taxon>Catenulisporales</taxon>
        <taxon>Catenulisporaceae</taxon>
        <taxon>Catenulispora</taxon>
    </lineage>
</organism>
<feature type="region of interest" description="Disordered" evidence="3">
    <location>
        <begin position="1"/>
        <end position="26"/>
    </location>
</feature>
<comment type="caution">
    <text evidence="5">The sequence shown here is derived from an EMBL/GenBank/DDBJ whole genome shotgun (WGS) entry which is preliminary data.</text>
</comment>
<protein>
    <submittedName>
        <fullName evidence="5">SDR family oxidoreductase</fullName>
    </submittedName>
</protein>
<proteinExistence type="inferred from homology"/>
<comment type="similarity">
    <text evidence="1">Belongs to the short-chain dehydrogenases/reductases (SDR) family.</text>
</comment>
<dbReference type="InterPro" id="IPR057326">
    <property type="entry name" value="KR_dom"/>
</dbReference>
<dbReference type="Pfam" id="PF13561">
    <property type="entry name" value="adh_short_C2"/>
    <property type="match status" value="1"/>
</dbReference>
<dbReference type="Proteomes" id="UP001500751">
    <property type="component" value="Unassembled WGS sequence"/>
</dbReference>
<dbReference type="RefSeq" id="WP_344665519.1">
    <property type="nucleotide sequence ID" value="NZ_BAAAQN010000010.1"/>
</dbReference>
<dbReference type="PRINTS" id="PR00080">
    <property type="entry name" value="SDRFAMILY"/>
</dbReference>
<dbReference type="SUPFAM" id="SSF51735">
    <property type="entry name" value="NAD(P)-binding Rossmann-fold domains"/>
    <property type="match status" value="1"/>
</dbReference>
<gene>
    <name evidence="5" type="ORF">GCM10009839_22970</name>
</gene>
<accession>A0ABN2TXK3</accession>
<dbReference type="PRINTS" id="PR00081">
    <property type="entry name" value="GDHRDH"/>
</dbReference>
<feature type="compositionally biased region" description="Low complexity" evidence="3">
    <location>
        <begin position="7"/>
        <end position="17"/>
    </location>
</feature>
<dbReference type="PANTHER" id="PTHR43639">
    <property type="entry name" value="OXIDOREDUCTASE, SHORT-CHAIN DEHYDROGENASE/REDUCTASE FAMILY (AFU_ORTHOLOGUE AFUA_5G02870)"/>
    <property type="match status" value="1"/>
</dbReference>
<evidence type="ECO:0000256" key="2">
    <source>
        <dbReference type="ARBA" id="ARBA00023002"/>
    </source>
</evidence>
<dbReference type="EMBL" id="BAAAQN010000010">
    <property type="protein sequence ID" value="GAA2024564.1"/>
    <property type="molecule type" value="Genomic_DNA"/>
</dbReference>
<keyword evidence="2" id="KW-0560">Oxidoreductase</keyword>
<dbReference type="InterPro" id="IPR002347">
    <property type="entry name" value="SDR_fam"/>
</dbReference>
<evidence type="ECO:0000313" key="6">
    <source>
        <dbReference type="Proteomes" id="UP001500751"/>
    </source>
</evidence>
<evidence type="ECO:0000256" key="1">
    <source>
        <dbReference type="ARBA" id="ARBA00006484"/>
    </source>
</evidence>
<dbReference type="SMART" id="SM00822">
    <property type="entry name" value="PKS_KR"/>
    <property type="match status" value="1"/>
</dbReference>
<name>A0ABN2TXK3_9ACTN</name>
<dbReference type="InterPro" id="IPR036291">
    <property type="entry name" value="NAD(P)-bd_dom_sf"/>
</dbReference>
<sequence>MSVRTSGPTGELTGELTGEPRTEPTGELTGKVALVTGGSRGIGAAVAARLAAAGATVALTYVHSEKQARAVADEIEAAGGRALVIQADLTHPEAATAAVEQTVRDLGRIDILVNNAGFLTYGPLTEVTIEELDRVLAVDVRSIFLATQAAARHMTDGGRIISIGSCFNGRVPGENFVLQATAKSALVGLTKGLARELGPRGITATIVDPGPIDTDMNPADGDSADFQRGLTALGRYGEATDIAEAVAYLAGPGGRYITGTAIAVDGGYTV</sequence>
<reference evidence="5 6" key="1">
    <citation type="journal article" date="2019" name="Int. J. Syst. Evol. Microbiol.">
        <title>The Global Catalogue of Microorganisms (GCM) 10K type strain sequencing project: providing services to taxonomists for standard genome sequencing and annotation.</title>
        <authorList>
            <consortium name="The Broad Institute Genomics Platform"/>
            <consortium name="The Broad Institute Genome Sequencing Center for Infectious Disease"/>
            <person name="Wu L."/>
            <person name="Ma J."/>
        </authorList>
    </citation>
    <scope>NUCLEOTIDE SEQUENCE [LARGE SCALE GENOMIC DNA]</scope>
    <source>
        <strain evidence="5 6">JCM 16014</strain>
    </source>
</reference>
<feature type="domain" description="Ketoreductase" evidence="4">
    <location>
        <begin position="31"/>
        <end position="215"/>
    </location>
</feature>
<keyword evidence="6" id="KW-1185">Reference proteome</keyword>
<evidence type="ECO:0000256" key="3">
    <source>
        <dbReference type="SAM" id="MobiDB-lite"/>
    </source>
</evidence>
<dbReference type="Gene3D" id="3.40.50.720">
    <property type="entry name" value="NAD(P)-binding Rossmann-like Domain"/>
    <property type="match status" value="1"/>
</dbReference>
<evidence type="ECO:0000313" key="5">
    <source>
        <dbReference type="EMBL" id="GAA2024564.1"/>
    </source>
</evidence>
<evidence type="ECO:0000259" key="4">
    <source>
        <dbReference type="SMART" id="SM00822"/>
    </source>
</evidence>
<dbReference type="PANTHER" id="PTHR43639:SF1">
    <property type="entry name" value="SHORT-CHAIN DEHYDROGENASE_REDUCTASE FAMILY PROTEIN"/>
    <property type="match status" value="1"/>
</dbReference>